<dbReference type="InterPro" id="IPR005149">
    <property type="entry name" value="Tscrpt_reg_PadR_N"/>
</dbReference>
<feature type="compositionally biased region" description="Low complexity" evidence="1">
    <location>
        <begin position="227"/>
        <end position="244"/>
    </location>
</feature>
<dbReference type="InterPro" id="IPR036388">
    <property type="entry name" value="WH-like_DNA-bd_sf"/>
</dbReference>
<keyword evidence="4" id="KW-1185">Reference proteome</keyword>
<dbReference type="PANTHER" id="PTHR33169:SF26">
    <property type="entry name" value="CONSERVED PROTEIN"/>
    <property type="match status" value="1"/>
</dbReference>
<comment type="caution">
    <text evidence="3">The sequence shown here is derived from an EMBL/GenBank/DDBJ whole genome shotgun (WGS) entry which is preliminary data.</text>
</comment>
<dbReference type="Proteomes" id="UP000279994">
    <property type="component" value="Unassembled WGS sequence"/>
</dbReference>
<evidence type="ECO:0000259" key="2">
    <source>
        <dbReference type="Pfam" id="PF03551"/>
    </source>
</evidence>
<dbReference type="SUPFAM" id="SSF46785">
    <property type="entry name" value="Winged helix' DNA-binding domain"/>
    <property type="match status" value="1"/>
</dbReference>
<sequence length="244" mass="27026">MPRKGATLELAVLGLLQETPLHGYELRKRLNLLLGWTRLLSYGSLYPALKRMLRAGWITEVTTSNAVSRRQRIVYQITPAGIEFFTSEITEAGPAAWEDETFNMRFAFFSRTDATVRLRILEGRRSRLQERLDRARALHGEDDRYLSELRRHSIESVEREVRWLTDLIETERSNSDRTGSRTTPVKPRAAAKRRTAPLAGATDPTGTSPAATGSTAPAPTPAPTPATTPAAATTAPPAETTEIS</sequence>
<reference evidence="3 4" key="1">
    <citation type="submission" date="2018-11" db="EMBL/GenBank/DDBJ databases">
        <authorList>
            <person name="Li F."/>
        </authorList>
    </citation>
    <scope>NUCLEOTIDE SEQUENCE [LARGE SCALE GENOMIC DNA]</scope>
    <source>
        <strain evidence="3 4">Gsoil 818</strain>
    </source>
</reference>
<dbReference type="PANTHER" id="PTHR33169">
    <property type="entry name" value="PADR-FAMILY TRANSCRIPTIONAL REGULATOR"/>
    <property type="match status" value="1"/>
</dbReference>
<dbReference type="AlphaFoldDB" id="A0A3N0GJF2"/>
<proteinExistence type="predicted"/>
<evidence type="ECO:0000256" key="1">
    <source>
        <dbReference type="SAM" id="MobiDB-lite"/>
    </source>
</evidence>
<feature type="compositionally biased region" description="Low complexity" evidence="1">
    <location>
        <begin position="196"/>
        <end position="217"/>
    </location>
</feature>
<dbReference type="EMBL" id="RJSF01000044">
    <property type="protein sequence ID" value="RNM12569.1"/>
    <property type="molecule type" value="Genomic_DNA"/>
</dbReference>
<dbReference type="RefSeq" id="WP_123224333.1">
    <property type="nucleotide sequence ID" value="NZ_RJSF01000044.1"/>
</dbReference>
<dbReference type="InterPro" id="IPR036390">
    <property type="entry name" value="WH_DNA-bd_sf"/>
</dbReference>
<gene>
    <name evidence="3" type="ORF">EFL26_18265</name>
</gene>
<accession>A0A3N0GJF2</accession>
<protein>
    <submittedName>
        <fullName evidence="3">PadR family transcriptional regulator</fullName>
    </submittedName>
</protein>
<dbReference type="InterPro" id="IPR052509">
    <property type="entry name" value="Metal_resp_DNA-bind_regulator"/>
</dbReference>
<dbReference type="Gene3D" id="1.10.10.10">
    <property type="entry name" value="Winged helix-like DNA-binding domain superfamily/Winged helix DNA-binding domain"/>
    <property type="match status" value="1"/>
</dbReference>
<name>A0A3N0GJF2_9ACTN</name>
<organism evidence="3 4">
    <name type="scientific">Nocardioides pocheonensis</name>
    <dbReference type="NCBI Taxonomy" id="661485"/>
    <lineage>
        <taxon>Bacteria</taxon>
        <taxon>Bacillati</taxon>
        <taxon>Actinomycetota</taxon>
        <taxon>Actinomycetes</taxon>
        <taxon>Propionibacteriales</taxon>
        <taxon>Nocardioidaceae</taxon>
        <taxon>Nocardioides</taxon>
    </lineage>
</organism>
<feature type="region of interest" description="Disordered" evidence="1">
    <location>
        <begin position="172"/>
        <end position="244"/>
    </location>
</feature>
<evidence type="ECO:0000313" key="4">
    <source>
        <dbReference type="Proteomes" id="UP000279994"/>
    </source>
</evidence>
<dbReference type="OrthoDB" id="2374094at2"/>
<dbReference type="Pfam" id="PF03551">
    <property type="entry name" value="PadR"/>
    <property type="match status" value="1"/>
</dbReference>
<evidence type="ECO:0000313" key="3">
    <source>
        <dbReference type="EMBL" id="RNM12569.1"/>
    </source>
</evidence>
<feature type="domain" description="Transcription regulator PadR N-terminal" evidence="2">
    <location>
        <begin position="12"/>
        <end position="84"/>
    </location>
</feature>